<feature type="domain" description="AMP-dependent synthetase/ligase" evidence="5">
    <location>
        <begin position="299"/>
        <end position="423"/>
    </location>
</feature>
<keyword evidence="2" id="KW-0276">Fatty acid metabolism</keyword>
<sequence>RFGSVLQPEEVDNFYVATTDSTTTHNAGGGGVASSSAGAGGQLQTAGQFGVATGSSSNRPHPERMPEGPPLTRTLDPVDGGAIGSPVAASGATGIAGATSMSGPNAGAANNAGSSVDTRSYLLDFKCIDDTKSESDSLLNRRRSANVSMCFDGSCSGSPMSGPSVPVTAGVPLSASVPPLGGFSAPTDVAPVSMDPNNGANASQIHASPGAVRSGGMGVRHQTMEFFELYSQTGMLSLFGLSPPFDVVSTINNDGYLFNAEDGIRRSLIVRDSDLPSLLDERLQSVYDLLLEAVRVSGEKPFLGSHSTPKEPFSWMTFKAVYERVCDLGSGLINVCGLKGREGGNFLGIYGRNCADWIISEFACATYGLVAVPLYDTLGADATRHICNQTELTVCVCVTHDLVHKLLELNLPKLRHIILVESNEKTLQTLRDVAGDRVQIHAFGDVLVSG</sequence>
<keyword evidence="7" id="KW-1185">Reference proteome</keyword>
<organism evidence="6 7">
    <name type="scientific">Mesocestoides corti</name>
    <name type="common">Flatworm</name>
    <dbReference type="NCBI Taxonomy" id="53468"/>
    <lineage>
        <taxon>Eukaryota</taxon>
        <taxon>Metazoa</taxon>
        <taxon>Spiralia</taxon>
        <taxon>Lophotrochozoa</taxon>
        <taxon>Platyhelminthes</taxon>
        <taxon>Cestoda</taxon>
        <taxon>Eucestoda</taxon>
        <taxon>Cyclophyllidea</taxon>
        <taxon>Mesocestoididae</taxon>
        <taxon>Mesocestoides</taxon>
    </lineage>
</organism>
<dbReference type="InterPro" id="IPR000873">
    <property type="entry name" value="AMP-dep_synth/lig_dom"/>
</dbReference>
<dbReference type="SUPFAM" id="SSF56801">
    <property type="entry name" value="Acetyl-CoA synthetase-like"/>
    <property type="match status" value="1"/>
</dbReference>
<keyword evidence="1" id="KW-0436">Ligase</keyword>
<dbReference type="GO" id="GO:0004467">
    <property type="term" value="F:long-chain fatty acid-CoA ligase activity"/>
    <property type="evidence" value="ECO:0007669"/>
    <property type="project" value="UniProtKB-EC"/>
</dbReference>
<dbReference type="InterPro" id="IPR042099">
    <property type="entry name" value="ANL_N_sf"/>
</dbReference>
<feature type="region of interest" description="Disordered" evidence="4">
    <location>
        <begin position="21"/>
        <end position="86"/>
    </location>
</feature>
<dbReference type="EMBL" id="UXSR01005977">
    <property type="protein sequence ID" value="VDD84082.1"/>
    <property type="molecule type" value="Genomic_DNA"/>
</dbReference>
<protein>
    <recommendedName>
        <fullName evidence="3">long-chain-fatty-acid--CoA ligase</fullName>
        <ecNumber evidence="3">6.2.1.3</ecNumber>
    </recommendedName>
</protein>
<dbReference type="STRING" id="53468.A0A158QWE4"/>
<dbReference type="GO" id="GO:0016020">
    <property type="term" value="C:membrane"/>
    <property type="evidence" value="ECO:0007669"/>
    <property type="project" value="TreeGrafter"/>
</dbReference>
<evidence type="ECO:0000259" key="5">
    <source>
        <dbReference type="Pfam" id="PF00501"/>
    </source>
</evidence>
<gene>
    <name evidence="6" type="ORF">MCOS_LOCUS10085</name>
</gene>
<keyword evidence="2" id="KW-0443">Lipid metabolism</keyword>
<evidence type="ECO:0000256" key="4">
    <source>
        <dbReference type="SAM" id="MobiDB-lite"/>
    </source>
</evidence>
<dbReference type="Pfam" id="PF00501">
    <property type="entry name" value="AMP-binding"/>
    <property type="match status" value="1"/>
</dbReference>
<dbReference type="OrthoDB" id="1700726at2759"/>
<accession>A0A158QWE4</accession>
<feature type="non-terminal residue" evidence="6">
    <location>
        <position position="1"/>
    </location>
</feature>
<dbReference type="Gene3D" id="3.40.50.12780">
    <property type="entry name" value="N-terminal domain of ligase-like"/>
    <property type="match status" value="1"/>
</dbReference>
<evidence type="ECO:0000256" key="2">
    <source>
        <dbReference type="ARBA" id="ARBA00022832"/>
    </source>
</evidence>
<name>A0A158QWE4_MESCO</name>
<dbReference type="EC" id="6.2.1.3" evidence="3"/>
<evidence type="ECO:0000256" key="1">
    <source>
        <dbReference type="ARBA" id="ARBA00022598"/>
    </source>
</evidence>
<evidence type="ECO:0000313" key="6">
    <source>
        <dbReference type="EMBL" id="VDD84082.1"/>
    </source>
</evidence>
<reference evidence="6 7" key="1">
    <citation type="submission" date="2018-10" db="EMBL/GenBank/DDBJ databases">
        <authorList>
            <consortium name="Pathogen Informatics"/>
        </authorList>
    </citation>
    <scope>NUCLEOTIDE SEQUENCE [LARGE SCALE GENOMIC DNA]</scope>
</reference>
<proteinExistence type="predicted"/>
<dbReference type="AlphaFoldDB" id="A0A158QWE4"/>
<dbReference type="GO" id="GO:0005783">
    <property type="term" value="C:endoplasmic reticulum"/>
    <property type="evidence" value="ECO:0007669"/>
    <property type="project" value="TreeGrafter"/>
</dbReference>
<feature type="compositionally biased region" description="Low complexity" evidence="4">
    <location>
        <begin position="33"/>
        <end position="50"/>
    </location>
</feature>
<evidence type="ECO:0000256" key="3">
    <source>
        <dbReference type="ARBA" id="ARBA00026121"/>
    </source>
</evidence>
<dbReference type="Proteomes" id="UP000267029">
    <property type="component" value="Unassembled WGS sequence"/>
</dbReference>
<evidence type="ECO:0000313" key="7">
    <source>
        <dbReference type="Proteomes" id="UP000267029"/>
    </source>
</evidence>
<dbReference type="PANTHER" id="PTHR43272">
    <property type="entry name" value="LONG-CHAIN-FATTY-ACID--COA LIGASE"/>
    <property type="match status" value="1"/>
</dbReference>
<dbReference type="PANTHER" id="PTHR43272:SF107">
    <property type="entry name" value="LONG-CHAIN-FATTY-ACID--COA LIGASE 5"/>
    <property type="match status" value="1"/>
</dbReference>